<feature type="transmembrane region" description="Helical" evidence="1">
    <location>
        <begin position="53"/>
        <end position="76"/>
    </location>
</feature>
<evidence type="ECO:0000313" key="3">
    <source>
        <dbReference type="Proteomes" id="UP001595843"/>
    </source>
</evidence>
<reference evidence="3" key="1">
    <citation type="journal article" date="2019" name="Int. J. Syst. Evol. Microbiol.">
        <title>The Global Catalogue of Microorganisms (GCM) 10K type strain sequencing project: providing services to taxonomists for standard genome sequencing and annotation.</title>
        <authorList>
            <consortium name="The Broad Institute Genomics Platform"/>
            <consortium name="The Broad Institute Genome Sequencing Center for Infectious Disease"/>
            <person name="Wu L."/>
            <person name="Ma J."/>
        </authorList>
    </citation>
    <scope>NUCLEOTIDE SEQUENCE [LARGE SCALE GENOMIC DNA]</scope>
    <source>
        <strain evidence="3">IBRC-M 10813</strain>
    </source>
</reference>
<proteinExistence type="predicted"/>
<protein>
    <submittedName>
        <fullName evidence="2">Uncharacterized protein</fullName>
    </submittedName>
</protein>
<dbReference type="Proteomes" id="UP001595843">
    <property type="component" value="Unassembled WGS sequence"/>
</dbReference>
<feature type="transmembrane region" description="Helical" evidence="1">
    <location>
        <begin position="88"/>
        <end position="109"/>
    </location>
</feature>
<name>A0ABV8JEZ3_9BACL</name>
<feature type="transmembrane region" description="Helical" evidence="1">
    <location>
        <begin position="147"/>
        <end position="166"/>
    </location>
</feature>
<comment type="caution">
    <text evidence="2">The sequence shown here is derived from an EMBL/GenBank/DDBJ whole genome shotgun (WGS) entry which is preliminary data.</text>
</comment>
<feature type="transmembrane region" description="Helical" evidence="1">
    <location>
        <begin position="12"/>
        <end position="33"/>
    </location>
</feature>
<keyword evidence="1" id="KW-0472">Membrane</keyword>
<evidence type="ECO:0000256" key="1">
    <source>
        <dbReference type="SAM" id="Phobius"/>
    </source>
</evidence>
<organism evidence="2 3">
    <name type="scientific">Salinithrix halophila</name>
    <dbReference type="NCBI Taxonomy" id="1485204"/>
    <lineage>
        <taxon>Bacteria</taxon>
        <taxon>Bacillati</taxon>
        <taxon>Bacillota</taxon>
        <taxon>Bacilli</taxon>
        <taxon>Bacillales</taxon>
        <taxon>Thermoactinomycetaceae</taxon>
        <taxon>Salinithrix</taxon>
    </lineage>
</organism>
<keyword evidence="3" id="KW-1185">Reference proteome</keyword>
<gene>
    <name evidence="2" type="ORF">ACFOUO_09405</name>
</gene>
<evidence type="ECO:0000313" key="2">
    <source>
        <dbReference type="EMBL" id="MFC4077030.1"/>
    </source>
</evidence>
<keyword evidence="1" id="KW-0812">Transmembrane</keyword>
<feature type="transmembrane region" description="Helical" evidence="1">
    <location>
        <begin position="115"/>
        <end position="135"/>
    </location>
</feature>
<accession>A0ABV8JEZ3</accession>
<dbReference type="EMBL" id="JBHSAP010000009">
    <property type="protein sequence ID" value="MFC4077030.1"/>
    <property type="molecule type" value="Genomic_DNA"/>
</dbReference>
<keyword evidence="1" id="KW-1133">Transmembrane helix</keyword>
<sequence length="234" mass="25972">MSFKELRPLEKILYRAPEGFLLAGLTGLGYFAAYLSEIGYKSYFKIPSMFIEISINSVILAVCLLIFMLLIAYLSISMTGFQRYGKIIFALLIPAGVAVIIGMKLGFTFQGDRLWPYFLAFTAHALLLFLFFHFAQKRTRASTSTAVVLLLVLVVSVAVTSGHIIAKNQSYFLVSDGPNPLVVVDTYKDALIVAPFNPETGTIKPSYHFLHLESGMNEKLKFKMKAVGPLKVVP</sequence>
<dbReference type="RefSeq" id="WP_380704496.1">
    <property type="nucleotide sequence ID" value="NZ_JBHSAP010000009.1"/>
</dbReference>